<dbReference type="PIRSF" id="PIRSF000722">
    <property type="entry name" value="Acetate_prop_kin"/>
    <property type="match status" value="1"/>
</dbReference>
<dbReference type="InterPro" id="IPR000890">
    <property type="entry name" value="Aliphatic_acid_kin_short-chain"/>
</dbReference>
<evidence type="ECO:0000256" key="7">
    <source>
        <dbReference type="RuleBase" id="RU003835"/>
    </source>
</evidence>
<dbReference type="AlphaFoldDB" id="A0A364LLX1"/>
<feature type="site" description="Transition state stabilizer" evidence="6">
    <location>
        <position position="258"/>
    </location>
</feature>
<comment type="cofactor">
    <cofactor evidence="6">
        <name>Mg(2+)</name>
        <dbReference type="ChEBI" id="CHEBI:18420"/>
    </cofactor>
    <cofactor evidence="6">
        <name>Mn(2+)</name>
        <dbReference type="ChEBI" id="CHEBI:29035"/>
    </cofactor>
    <text evidence="6">Mg(2+). Can also accept Mn(2+).</text>
</comment>
<feature type="binding site" evidence="6">
    <location>
        <position position="36"/>
    </location>
    <ligand>
        <name>ATP</name>
        <dbReference type="ChEBI" id="CHEBI:30616"/>
    </ligand>
</feature>
<proteinExistence type="inferred from homology"/>
<feature type="active site" description="Proton donor/acceptor" evidence="6">
    <location>
        <position position="165"/>
    </location>
</feature>
<dbReference type="EC" id="2.7.2.1" evidence="6"/>
<feature type="binding site" evidence="6">
    <location>
        <position position="29"/>
    </location>
    <ligand>
        <name>Mg(2+)</name>
        <dbReference type="ChEBI" id="CHEBI:18420"/>
    </ligand>
</feature>
<dbReference type="InterPro" id="IPR004372">
    <property type="entry name" value="Ac/propionate_kinase"/>
</dbReference>
<keyword evidence="4 6" id="KW-0418">Kinase</keyword>
<dbReference type="PANTHER" id="PTHR21060:SF15">
    <property type="entry name" value="ACETATE KINASE-RELATED"/>
    <property type="match status" value="1"/>
</dbReference>
<evidence type="ECO:0000256" key="4">
    <source>
        <dbReference type="ARBA" id="ARBA00022777"/>
    </source>
</evidence>
<protein>
    <recommendedName>
        <fullName evidence="6">Acetate kinase</fullName>
        <ecNumber evidence="6">2.7.2.1</ecNumber>
    </recommendedName>
    <alternativeName>
        <fullName evidence="6">Acetokinase</fullName>
    </alternativeName>
</protein>
<dbReference type="GO" id="GO:0005737">
    <property type="term" value="C:cytoplasm"/>
    <property type="evidence" value="ECO:0007669"/>
    <property type="project" value="UniProtKB-SubCell"/>
</dbReference>
<dbReference type="GO" id="GO:0006083">
    <property type="term" value="P:acetate metabolic process"/>
    <property type="evidence" value="ECO:0007669"/>
    <property type="project" value="TreeGrafter"/>
</dbReference>
<dbReference type="PROSITE" id="PS01075">
    <property type="entry name" value="ACETATE_KINASE_1"/>
    <property type="match status" value="1"/>
</dbReference>
<dbReference type="EMBL" id="MVJN01000002">
    <property type="protein sequence ID" value="RAP37862.1"/>
    <property type="molecule type" value="Genomic_DNA"/>
</dbReference>
<sequence length="410" mass="45180">MHTPGCNQYDSGYGTSGQPGKTMNILSINAGSSSIKYKAYAFSRKGHKLLLSGLIEGIGESSANWHHHFKTSSVSQVQLANHAEAFSLLSSRLKSDLAHHPLTRIGHRVVHGGTDLFEPTVITPETLQQIKELSFLAPIHNPVNVIGIELAQENFPEAVHVAVFDTGFHHQMPDQVYNYPIDMEVSKQFKIRRYGFHGINHEYVARRAAQFLEKPLNACNFISLHLGNGASACLIKRGMSADTTMGLTPLAGLVMGTRCGDIDPAIPLYLIDKGLSPKEVDHLLNKKSGLYGIGGDNDMRNLSSRFTKGDPKAKLAIHMYVYTIQKVIGAYLSQIEQLDALIFTGGVGENAVQIRKMILSSLKHFNFFIDEEKNSEKIDNCDNISDVGHNILVIRGDEEAMIAEKVFGLK</sequence>
<comment type="similarity">
    <text evidence="1 6 7">Belongs to the acetokinase family.</text>
</comment>
<dbReference type="InterPro" id="IPR043129">
    <property type="entry name" value="ATPase_NBD"/>
</dbReference>
<dbReference type="SUPFAM" id="SSF53067">
    <property type="entry name" value="Actin-like ATPase domain"/>
    <property type="match status" value="2"/>
</dbReference>
<comment type="function">
    <text evidence="6">Catalyzes the formation of acetyl phosphate from acetate and ATP. Can also catalyze the reverse reaction.</text>
</comment>
<keyword evidence="6" id="KW-0479">Metal-binding</keyword>
<comment type="pathway">
    <text evidence="6">Metabolic intermediate biosynthesis; acetyl-CoA biosynthesis; acetyl-CoA from acetate: step 1/2.</text>
</comment>
<comment type="subunit">
    <text evidence="6">Homodimer.</text>
</comment>
<dbReference type="InterPro" id="IPR023865">
    <property type="entry name" value="Aliphatic_acid_kinase_CS"/>
</dbReference>
<dbReference type="GO" id="GO:0005524">
    <property type="term" value="F:ATP binding"/>
    <property type="evidence" value="ECO:0007669"/>
    <property type="project" value="UniProtKB-KW"/>
</dbReference>
<feature type="site" description="Transition state stabilizer" evidence="6">
    <location>
        <position position="197"/>
    </location>
</feature>
<feature type="binding site" evidence="6">
    <location>
        <position position="398"/>
    </location>
    <ligand>
        <name>Mg(2+)</name>
        <dbReference type="ChEBI" id="CHEBI:18420"/>
    </ligand>
</feature>
<feature type="binding site" evidence="6">
    <location>
        <begin position="346"/>
        <end position="350"/>
    </location>
    <ligand>
        <name>ATP</name>
        <dbReference type="ChEBI" id="CHEBI:30616"/>
    </ligand>
</feature>
<keyword evidence="6" id="KW-0963">Cytoplasm</keyword>
<reference evidence="8 9" key="1">
    <citation type="submission" date="2017-02" db="EMBL/GenBank/DDBJ databases">
        <title>Legionella quilivanii strain from human: case report and whole genome sequencing analysis.</title>
        <authorList>
            <person name="Lalancette C."/>
            <person name="Leduc J.-M."/>
            <person name="Levesque S."/>
            <person name="Fournier E."/>
            <person name="Saoud J."/>
            <person name="Faucher S.P."/>
            <person name="Bernard K."/>
            <person name="Martineau C."/>
            <person name="Longtin J."/>
        </authorList>
    </citation>
    <scope>NUCLEOTIDE SEQUENCE [LARGE SCALE GENOMIC DNA]</scope>
    <source>
        <strain evidence="8 9">ID143958</strain>
    </source>
</reference>
<keyword evidence="3 6" id="KW-0547">Nucleotide-binding</keyword>
<name>A0A364LLX1_9GAMM</name>
<accession>A0A364LLX1</accession>
<keyword evidence="5 6" id="KW-0067">ATP-binding</keyword>
<dbReference type="NCBIfam" id="TIGR00016">
    <property type="entry name" value="ackA"/>
    <property type="match status" value="1"/>
</dbReference>
<gene>
    <name evidence="6" type="primary">ackA</name>
    <name evidence="8" type="ORF">B1207_02405</name>
</gene>
<keyword evidence="6" id="KW-0460">Magnesium</keyword>
<comment type="caution">
    <text evidence="8">The sequence shown here is derived from an EMBL/GenBank/DDBJ whole genome shotgun (WGS) entry which is preliminary data.</text>
</comment>
<feature type="binding site" evidence="6">
    <location>
        <begin position="225"/>
        <end position="229"/>
    </location>
    <ligand>
        <name>ATP</name>
        <dbReference type="ChEBI" id="CHEBI:30616"/>
    </ligand>
</feature>
<evidence type="ECO:0000313" key="9">
    <source>
        <dbReference type="Proteomes" id="UP000249458"/>
    </source>
</evidence>
<evidence type="ECO:0000313" key="8">
    <source>
        <dbReference type="EMBL" id="RAP37862.1"/>
    </source>
</evidence>
<evidence type="ECO:0000256" key="3">
    <source>
        <dbReference type="ARBA" id="ARBA00022741"/>
    </source>
</evidence>
<dbReference type="GO" id="GO:0006085">
    <property type="term" value="P:acetyl-CoA biosynthetic process"/>
    <property type="evidence" value="ECO:0007669"/>
    <property type="project" value="UniProtKB-UniRule"/>
</dbReference>
<dbReference type="GO" id="GO:0000287">
    <property type="term" value="F:magnesium ion binding"/>
    <property type="evidence" value="ECO:0007669"/>
    <property type="project" value="UniProtKB-UniRule"/>
</dbReference>
<evidence type="ECO:0000256" key="6">
    <source>
        <dbReference type="HAMAP-Rule" id="MF_00020"/>
    </source>
</evidence>
<dbReference type="GO" id="GO:0008776">
    <property type="term" value="F:acetate kinase activity"/>
    <property type="evidence" value="ECO:0007669"/>
    <property type="project" value="UniProtKB-UniRule"/>
</dbReference>
<dbReference type="HAMAP" id="MF_00020">
    <property type="entry name" value="Acetate_kinase"/>
    <property type="match status" value="1"/>
</dbReference>
<dbReference type="PANTHER" id="PTHR21060">
    <property type="entry name" value="ACETATE KINASE"/>
    <property type="match status" value="1"/>
</dbReference>
<dbReference type="PRINTS" id="PR00471">
    <property type="entry name" value="ACETATEKNASE"/>
</dbReference>
<dbReference type="Proteomes" id="UP000249458">
    <property type="component" value="Unassembled WGS sequence"/>
</dbReference>
<feature type="binding site" evidence="6">
    <location>
        <position position="108"/>
    </location>
    <ligand>
        <name>substrate</name>
    </ligand>
</feature>
<dbReference type="UniPathway" id="UPA00340">
    <property type="reaction ID" value="UER00458"/>
</dbReference>
<organism evidence="8 9">
    <name type="scientific">Legionella quinlivanii</name>
    <dbReference type="NCBI Taxonomy" id="45073"/>
    <lineage>
        <taxon>Bacteria</taxon>
        <taxon>Pseudomonadati</taxon>
        <taxon>Pseudomonadota</taxon>
        <taxon>Gammaproteobacteria</taxon>
        <taxon>Legionellales</taxon>
        <taxon>Legionellaceae</taxon>
        <taxon>Legionella</taxon>
    </lineage>
</organism>
<comment type="catalytic activity">
    <reaction evidence="6">
        <text>acetate + ATP = acetyl phosphate + ADP</text>
        <dbReference type="Rhea" id="RHEA:11352"/>
        <dbReference type="ChEBI" id="CHEBI:22191"/>
        <dbReference type="ChEBI" id="CHEBI:30089"/>
        <dbReference type="ChEBI" id="CHEBI:30616"/>
        <dbReference type="ChEBI" id="CHEBI:456216"/>
        <dbReference type="EC" id="2.7.2.1"/>
    </reaction>
</comment>
<dbReference type="Gene3D" id="3.30.420.40">
    <property type="match status" value="2"/>
</dbReference>
<evidence type="ECO:0000256" key="2">
    <source>
        <dbReference type="ARBA" id="ARBA00022679"/>
    </source>
</evidence>
<keyword evidence="2 6" id="KW-0808">Transferase</keyword>
<comment type="subcellular location">
    <subcellularLocation>
        <location evidence="6">Cytoplasm</location>
    </subcellularLocation>
</comment>
<dbReference type="Pfam" id="PF00871">
    <property type="entry name" value="Acetate_kinase"/>
    <property type="match status" value="1"/>
</dbReference>
<feature type="binding site" evidence="6">
    <location>
        <begin position="298"/>
        <end position="300"/>
    </location>
    <ligand>
        <name>ATP</name>
        <dbReference type="ChEBI" id="CHEBI:30616"/>
    </ligand>
</feature>
<evidence type="ECO:0000256" key="5">
    <source>
        <dbReference type="ARBA" id="ARBA00022840"/>
    </source>
</evidence>
<evidence type="ECO:0000256" key="1">
    <source>
        <dbReference type="ARBA" id="ARBA00008748"/>
    </source>
</evidence>